<evidence type="ECO:0000313" key="2">
    <source>
        <dbReference type="EMBL" id="KAH9840518.1"/>
    </source>
</evidence>
<gene>
    <name evidence="2" type="ORF">Tdes44962_MAKER10550</name>
</gene>
<name>A0A9W7SXX8_9PEZI</name>
<organism evidence="2 3">
    <name type="scientific">Teratosphaeria destructans</name>
    <dbReference type="NCBI Taxonomy" id="418781"/>
    <lineage>
        <taxon>Eukaryota</taxon>
        <taxon>Fungi</taxon>
        <taxon>Dikarya</taxon>
        <taxon>Ascomycota</taxon>
        <taxon>Pezizomycotina</taxon>
        <taxon>Dothideomycetes</taxon>
        <taxon>Dothideomycetidae</taxon>
        <taxon>Mycosphaerellales</taxon>
        <taxon>Teratosphaeriaceae</taxon>
        <taxon>Teratosphaeria</taxon>
    </lineage>
</organism>
<dbReference type="SUPFAM" id="SSF47933">
    <property type="entry name" value="ERP29 C domain-like"/>
    <property type="match status" value="1"/>
</dbReference>
<feature type="non-terminal residue" evidence="2">
    <location>
        <position position="1"/>
    </location>
</feature>
<reference evidence="2 3" key="1">
    <citation type="journal article" date="2018" name="IMA Fungus">
        <title>IMA Genome-F 10: Nine draft genome sequences of Claviceps purpurea s.lat., including C. arundinis, C. humidiphila, and C. cf. spartinae, pseudomolecules for the pitch canker pathogen Fusarium circinatum, draft genome of Davidsoniella eucalypti, Grosmannia galeiformis, Quambalaria eucalypti, and Teratosphaeria destructans.</title>
        <authorList>
            <person name="Wingfield B.D."/>
            <person name="Liu M."/>
            <person name="Nguyen H.D."/>
            <person name="Lane F.A."/>
            <person name="Morgan S.W."/>
            <person name="De Vos L."/>
            <person name="Wilken P.M."/>
            <person name="Duong T.A."/>
            <person name="Aylward J."/>
            <person name="Coetzee M.P."/>
            <person name="Dadej K."/>
            <person name="De Beer Z.W."/>
            <person name="Findlay W."/>
            <person name="Havenga M."/>
            <person name="Kolarik M."/>
            <person name="Menzies J.G."/>
            <person name="Naidoo K."/>
            <person name="Pochopski O."/>
            <person name="Shoukouhi P."/>
            <person name="Santana Q.C."/>
            <person name="Seifert K.A."/>
            <person name="Soal N."/>
            <person name="Steenkamp E.T."/>
            <person name="Tatham C.T."/>
            <person name="van der Nest M.A."/>
            <person name="Wingfield M.J."/>
        </authorList>
    </citation>
    <scope>NUCLEOTIDE SEQUENCE [LARGE SCALE GENOMIC DNA]</scope>
    <source>
        <strain evidence="2">CMW44962</strain>
    </source>
</reference>
<dbReference type="InterPro" id="IPR011679">
    <property type="entry name" value="ERp29_C"/>
</dbReference>
<dbReference type="EMBL" id="RIBY02000554">
    <property type="protein sequence ID" value="KAH9840518.1"/>
    <property type="molecule type" value="Genomic_DNA"/>
</dbReference>
<dbReference type="OrthoDB" id="10264505at2759"/>
<dbReference type="AlphaFoldDB" id="A0A9W7SXX8"/>
<evidence type="ECO:0000259" key="1">
    <source>
        <dbReference type="Pfam" id="PF07749"/>
    </source>
</evidence>
<sequence>VASLKTGGDAAYRAFADAVATTQDKTAEYYGKVARKAEENAGYAQKELARLQGLLAKGGLAPEKLDDLTTRSNILRRFVGDEPAKDEL</sequence>
<dbReference type="InterPro" id="IPR036356">
    <property type="entry name" value="ERp29_C_sf"/>
</dbReference>
<dbReference type="Pfam" id="PF07749">
    <property type="entry name" value="ERp29"/>
    <property type="match status" value="1"/>
</dbReference>
<protein>
    <submittedName>
        <fullName evidence="2">Protein disulfide-isomerase tigA</fullName>
    </submittedName>
</protein>
<accession>A0A9W7SXX8</accession>
<proteinExistence type="predicted"/>
<dbReference type="Gene3D" id="1.20.1150.12">
    <property type="entry name" value="Endoplasmic reticulum resident protein 29, C-terminal domain"/>
    <property type="match status" value="1"/>
</dbReference>
<dbReference type="Proteomes" id="UP001138500">
    <property type="component" value="Unassembled WGS sequence"/>
</dbReference>
<reference evidence="2 3" key="2">
    <citation type="journal article" date="2021" name="Curr. Genet.">
        <title>Genetic response to nitrogen starvation in the aggressive Eucalyptus foliar pathogen Teratosphaeria destructans.</title>
        <authorList>
            <person name="Havenga M."/>
            <person name="Wingfield B.D."/>
            <person name="Wingfield M.J."/>
            <person name="Dreyer L.L."/>
            <person name="Roets F."/>
            <person name="Aylward J."/>
        </authorList>
    </citation>
    <scope>NUCLEOTIDE SEQUENCE [LARGE SCALE GENOMIC DNA]</scope>
    <source>
        <strain evidence="2">CMW44962</strain>
    </source>
</reference>
<dbReference type="GO" id="GO:0005783">
    <property type="term" value="C:endoplasmic reticulum"/>
    <property type="evidence" value="ECO:0007669"/>
    <property type="project" value="InterPro"/>
</dbReference>
<comment type="caution">
    <text evidence="2">The sequence shown here is derived from an EMBL/GenBank/DDBJ whole genome shotgun (WGS) entry which is preliminary data.</text>
</comment>
<feature type="domain" description="Endoplasmic reticulum resident protein 29 C-terminal" evidence="1">
    <location>
        <begin position="14"/>
        <end position="78"/>
    </location>
</feature>
<keyword evidence="3" id="KW-1185">Reference proteome</keyword>
<evidence type="ECO:0000313" key="3">
    <source>
        <dbReference type="Proteomes" id="UP001138500"/>
    </source>
</evidence>